<dbReference type="PROSITE" id="PS51257">
    <property type="entry name" value="PROKAR_LIPOPROTEIN"/>
    <property type="match status" value="1"/>
</dbReference>
<evidence type="ECO:0000313" key="1">
    <source>
        <dbReference type="EMBL" id="QSX73870.1"/>
    </source>
</evidence>
<sequence length="91" mass="9727">MKSAFLAAIAVAAMSGCGREDLSSEKAKELADAAMTQHCALDRAACANLRFTEATTNKSGLWLVEYESATYLYGAIIDDDGSVEITRTSEK</sequence>
<organism evidence="1 2">
    <name type="scientific">Lysobacter arenosi</name>
    <dbReference type="NCBI Taxonomy" id="2795387"/>
    <lineage>
        <taxon>Bacteria</taxon>
        <taxon>Pseudomonadati</taxon>
        <taxon>Pseudomonadota</taxon>
        <taxon>Gammaproteobacteria</taxon>
        <taxon>Lysobacterales</taxon>
        <taxon>Lysobacteraceae</taxon>
        <taxon>Lysobacter</taxon>
    </lineage>
</organism>
<dbReference type="Proteomes" id="UP000663400">
    <property type="component" value="Chromosome"/>
</dbReference>
<evidence type="ECO:0000313" key="2">
    <source>
        <dbReference type="Proteomes" id="UP000663400"/>
    </source>
</evidence>
<reference evidence="1 2" key="1">
    <citation type="submission" date="2021-02" db="EMBL/GenBank/DDBJ databases">
        <title>Lysobacter arenosi sp. nov., isolated from soil of gangwondo yeongwol, south Korea.</title>
        <authorList>
            <person name="Kim K.R."/>
            <person name="Kim K.H."/>
            <person name="Jeon C.O."/>
        </authorList>
    </citation>
    <scope>NUCLEOTIDE SEQUENCE [LARGE SCALE GENOMIC DNA]</scope>
    <source>
        <strain evidence="1 2">R7</strain>
    </source>
</reference>
<evidence type="ECO:0008006" key="3">
    <source>
        <dbReference type="Google" id="ProtNLM"/>
    </source>
</evidence>
<dbReference type="RefSeq" id="WP_207526940.1">
    <property type="nucleotide sequence ID" value="NZ_CP071517.1"/>
</dbReference>
<proteinExistence type="predicted"/>
<gene>
    <name evidence="1" type="ORF">HIV01_011575</name>
</gene>
<keyword evidence="2" id="KW-1185">Reference proteome</keyword>
<protein>
    <recommendedName>
        <fullName evidence="3">PepSY domain-containing protein</fullName>
    </recommendedName>
</protein>
<dbReference type="EMBL" id="CP071517">
    <property type="protein sequence ID" value="QSX73870.1"/>
    <property type="molecule type" value="Genomic_DNA"/>
</dbReference>
<name>A0ABX7R7Z3_9GAMM</name>
<accession>A0ABX7R7Z3</accession>